<gene>
    <name evidence="2" type="ORF">Fmac_021079</name>
</gene>
<accession>A0ABD1LVU0</accession>
<evidence type="ECO:0000259" key="1">
    <source>
        <dbReference type="Pfam" id="PF13456"/>
    </source>
</evidence>
<name>A0ABD1LVU0_9FABA</name>
<keyword evidence="3" id="KW-1185">Reference proteome</keyword>
<dbReference type="Proteomes" id="UP001603857">
    <property type="component" value="Unassembled WGS sequence"/>
</dbReference>
<organism evidence="2 3">
    <name type="scientific">Flemingia macrophylla</name>
    <dbReference type="NCBI Taxonomy" id="520843"/>
    <lineage>
        <taxon>Eukaryota</taxon>
        <taxon>Viridiplantae</taxon>
        <taxon>Streptophyta</taxon>
        <taxon>Embryophyta</taxon>
        <taxon>Tracheophyta</taxon>
        <taxon>Spermatophyta</taxon>
        <taxon>Magnoliopsida</taxon>
        <taxon>eudicotyledons</taxon>
        <taxon>Gunneridae</taxon>
        <taxon>Pentapetalae</taxon>
        <taxon>rosids</taxon>
        <taxon>fabids</taxon>
        <taxon>Fabales</taxon>
        <taxon>Fabaceae</taxon>
        <taxon>Papilionoideae</taxon>
        <taxon>50 kb inversion clade</taxon>
        <taxon>NPAAA clade</taxon>
        <taxon>indigoferoid/millettioid clade</taxon>
        <taxon>Phaseoleae</taxon>
        <taxon>Flemingia</taxon>
    </lineage>
</organism>
<evidence type="ECO:0000313" key="2">
    <source>
        <dbReference type="EMBL" id="KAL2327652.1"/>
    </source>
</evidence>
<dbReference type="InterPro" id="IPR012337">
    <property type="entry name" value="RNaseH-like_sf"/>
</dbReference>
<reference evidence="2 3" key="1">
    <citation type="submission" date="2024-08" db="EMBL/GenBank/DDBJ databases">
        <title>Insights into the chromosomal genome structure of Flemingia macrophylla.</title>
        <authorList>
            <person name="Ding Y."/>
            <person name="Zhao Y."/>
            <person name="Bi W."/>
            <person name="Wu M."/>
            <person name="Zhao G."/>
            <person name="Gong Y."/>
            <person name="Li W."/>
            <person name="Zhang P."/>
        </authorList>
    </citation>
    <scope>NUCLEOTIDE SEQUENCE [LARGE SCALE GENOMIC DNA]</scope>
    <source>
        <strain evidence="2">DYQJB</strain>
        <tissue evidence="2">Leaf</tissue>
    </source>
</reference>
<feature type="domain" description="RNase H type-1" evidence="1">
    <location>
        <begin position="49"/>
        <end position="96"/>
    </location>
</feature>
<dbReference type="Pfam" id="PF13456">
    <property type="entry name" value="RVT_3"/>
    <property type="match status" value="1"/>
</dbReference>
<dbReference type="InterPro" id="IPR002156">
    <property type="entry name" value="RNaseH_domain"/>
</dbReference>
<protein>
    <recommendedName>
        <fullName evidence="1">RNase H type-1 domain-containing protein</fullName>
    </recommendedName>
</protein>
<sequence>MALRWRSGGDRGDKPGVQVVTDKYEPTPEMKRFSGVIEPLVGFYGDIGKGDNTKAELQAIRYGLKVAWTMHGYKDVVFVLDSMYALTCISNRDTSHLTSKKSKTRVNDNGSSSFITLYGREINVKVGPNSGGRLNIIYKPTEQMRFLG</sequence>
<dbReference type="AlphaFoldDB" id="A0ABD1LVU0"/>
<dbReference type="InterPro" id="IPR044730">
    <property type="entry name" value="RNase_H-like_dom_plant"/>
</dbReference>
<dbReference type="CDD" id="cd06222">
    <property type="entry name" value="RNase_H_like"/>
    <property type="match status" value="1"/>
</dbReference>
<dbReference type="EMBL" id="JBGMDY010000007">
    <property type="protein sequence ID" value="KAL2327652.1"/>
    <property type="molecule type" value="Genomic_DNA"/>
</dbReference>
<proteinExistence type="predicted"/>
<dbReference type="SUPFAM" id="SSF53098">
    <property type="entry name" value="Ribonuclease H-like"/>
    <property type="match status" value="1"/>
</dbReference>
<evidence type="ECO:0000313" key="3">
    <source>
        <dbReference type="Proteomes" id="UP001603857"/>
    </source>
</evidence>
<comment type="caution">
    <text evidence="2">The sequence shown here is derived from an EMBL/GenBank/DDBJ whole genome shotgun (WGS) entry which is preliminary data.</text>
</comment>
<dbReference type="Gene3D" id="3.30.420.10">
    <property type="entry name" value="Ribonuclease H-like superfamily/Ribonuclease H"/>
    <property type="match status" value="1"/>
</dbReference>
<dbReference type="InterPro" id="IPR036397">
    <property type="entry name" value="RNaseH_sf"/>
</dbReference>